<protein>
    <submittedName>
        <fullName evidence="3">Sporulation related domain-containing protein</fullName>
    </submittedName>
</protein>
<dbReference type="Gene3D" id="3.30.70.1070">
    <property type="entry name" value="Sporulation related repeat"/>
    <property type="match status" value="2"/>
</dbReference>
<feature type="domain" description="SPOR" evidence="2">
    <location>
        <begin position="1033"/>
        <end position="1110"/>
    </location>
</feature>
<dbReference type="SUPFAM" id="SSF110997">
    <property type="entry name" value="Sporulation related repeat"/>
    <property type="match status" value="1"/>
</dbReference>
<proteinExistence type="predicted"/>
<dbReference type="InterPro" id="IPR007730">
    <property type="entry name" value="SPOR-like_dom"/>
</dbReference>
<evidence type="ECO:0000256" key="1">
    <source>
        <dbReference type="SAM" id="SignalP"/>
    </source>
</evidence>
<name>A0A1G8M3K0_9GAMM</name>
<dbReference type="Pfam" id="PF05036">
    <property type="entry name" value="SPOR"/>
    <property type="match status" value="1"/>
</dbReference>
<dbReference type="SUPFAM" id="SSF49478">
    <property type="entry name" value="Cna protein B-type domain"/>
    <property type="match status" value="1"/>
</dbReference>
<dbReference type="EMBL" id="FNEM01000002">
    <property type="protein sequence ID" value="SDI62532.1"/>
    <property type="molecule type" value="Genomic_DNA"/>
</dbReference>
<keyword evidence="1" id="KW-0732">Signal</keyword>
<dbReference type="PROSITE" id="PS51724">
    <property type="entry name" value="SPOR"/>
    <property type="match status" value="2"/>
</dbReference>
<reference evidence="4" key="1">
    <citation type="submission" date="2016-10" db="EMBL/GenBank/DDBJ databases">
        <authorList>
            <person name="Varghese N."/>
            <person name="Submissions S."/>
        </authorList>
    </citation>
    <scope>NUCLEOTIDE SEQUENCE [LARGE SCALE GENOMIC DNA]</scope>
    <source>
        <strain evidence="4">DSM 23317</strain>
    </source>
</reference>
<dbReference type="Proteomes" id="UP000199527">
    <property type="component" value="Unassembled WGS sequence"/>
</dbReference>
<accession>A0A1G8M3K0</accession>
<feature type="chain" id="PRO_5011529294" evidence="1">
    <location>
        <begin position="22"/>
        <end position="1110"/>
    </location>
</feature>
<organism evidence="3 4">
    <name type="scientific">Ferrimonas sediminum</name>
    <dbReference type="NCBI Taxonomy" id="718193"/>
    <lineage>
        <taxon>Bacteria</taxon>
        <taxon>Pseudomonadati</taxon>
        <taxon>Pseudomonadota</taxon>
        <taxon>Gammaproteobacteria</taxon>
        <taxon>Alteromonadales</taxon>
        <taxon>Ferrimonadaceae</taxon>
        <taxon>Ferrimonas</taxon>
    </lineage>
</organism>
<evidence type="ECO:0000313" key="4">
    <source>
        <dbReference type="Proteomes" id="UP000199527"/>
    </source>
</evidence>
<dbReference type="GO" id="GO:0042834">
    <property type="term" value="F:peptidoglycan binding"/>
    <property type="evidence" value="ECO:0007669"/>
    <property type="project" value="InterPro"/>
</dbReference>
<sequence length="1110" mass="124427">MRVVTLALSGLLSCCVFSANASEIVLPKQQLKPFTLNAHGVQLTDQLAVYQYQQKLLLPLQGLATSLGIDVQVDPHALIASGWIQGENANLMLDLNKDQARRGFKQIAVDPAMVWGRDNVDIYLEPQFIQKLLPINLNIHTLGQKVNVSASVPLPAVQQSVTLNQVTNDPEDRREITATSFDPVHPHDYQAYNKPVIYLQGDAAIAGEDYLTEDYHLNMLTTGDLGFHSYEFSYNRSQGQDDNYRLRLSRDYGDLDERLPFQLGGYQVGDVSYYGDNLVNGRIEGQGVVFGNQSDINSDRFGRTVIEGNAPAGWKVHLYRNGALVRVASASDDNRYRFRDIPVVEGSNLFEIHLFGPNGEYMVRRKTVQSGGLRLGQGQFGYSGFYIDQTSNLFTHKDQDELADLELRRAYSGRAQYGLTDQITIGASYSQQTVQNWGRLEDRTYYGADVTAYWWDSTWFVEVSSQQDAGSAFSLGWQKLLGTDHSLRITHENYQDYESSRTDDLLPSLFDDNGKTSSTRAEIEGSFHQAGGWQYQLGAAYRTLDNGDDSTLLDSRLSTQLGNVALTNYLAYDTSFKDTSQRMLGRLMFDTPMLDWNVSGYMDYQSGEGIGDLTTLLRWRPWRGVNNQTELFYRDPLDSKSRFGLGHHISLTYDWFTLGLRGNVDTRGDWQLSATSAIALNYQDSRMRGTDYRPQLADINVRLFVDSNNNGRFDASDQPIRGVTLLTSPSVPHQASNDTGEVRLTQVASNTLYRIALGPETLPEQMVLRDGPVEVMPMTGKQVTVDLPLVALTDIKGQILKDHNGQPLAGIHIVLKDLHQQPLANLTSGPQGEFQFNAMKPGYYLLQPDGSQLGSLGALAEEPVFPIAISGKRIRFQQQDLRIKYRDEPAAVDVTNQVDATQATPTRKLDSLPALEQGVMRMESQDYTIQLAANRTKFDLSALRAKYPQQSLEQVTVLRDGRPMHLLIAGQFPSQRSAQYGLRDVPKEFANDLPLVKPVGGLQYQHRAYLEWNKKRKTPSASHDDRSSDWLSQQNPAHFTWQLAATKEKANAEKVIVHLKLGTDAHIQLHKGWYQVLWGSFADKSQAKQALSALPKAPQNPWLRSIASVR</sequence>
<feature type="signal peptide" evidence="1">
    <location>
        <begin position="1"/>
        <end position="21"/>
    </location>
</feature>
<feature type="domain" description="SPOR" evidence="2">
    <location>
        <begin position="921"/>
        <end position="998"/>
    </location>
</feature>
<gene>
    <name evidence="3" type="ORF">SAMN04488540_102256</name>
</gene>
<evidence type="ECO:0000313" key="3">
    <source>
        <dbReference type="EMBL" id="SDI62532.1"/>
    </source>
</evidence>
<dbReference type="AlphaFoldDB" id="A0A1G8M3K0"/>
<evidence type="ECO:0000259" key="2">
    <source>
        <dbReference type="PROSITE" id="PS51724"/>
    </source>
</evidence>
<keyword evidence="4" id="KW-1185">Reference proteome</keyword>
<dbReference type="OrthoDB" id="121544at2"/>
<dbReference type="InterPro" id="IPR036680">
    <property type="entry name" value="SPOR-like_sf"/>
</dbReference>